<organism evidence="1 2">
    <name type="scientific">Parvibacter caecicola</name>
    <dbReference type="NCBI Taxonomy" id="747645"/>
    <lineage>
        <taxon>Bacteria</taxon>
        <taxon>Bacillati</taxon>
        <taxon>Actinomycetota</taxon>
        <taxon>Coriobacteriia</taxon>
        <taxon>Coriobacteriales</taxon>
        <taxon>Coriobacteriaceae</taxon>
        <taxon>Parvibacter</taxon>
    </lineage>
</organism>
<dbReference type="EMBL" id="JACHYA010000005">
    <property type="protein sequence ID" value="MBB3171739.1"/>
    <property type="molecule type" value="Genomic_DNA"/>
</dbReference>
<accession>A0A7W5D2J5</accession>
<reference evidence="1 2" key="1">
    <citation type="submission" date="2020-08" db="EMBL/GenBank/DDBJ databases">
        <title>Sequencing the genomes of 1000 actinobacteria strains.</title>
        <authorList>
            <person name="Klenk H.-P."/>
        </authorList>
    </citation>
    <scope>NUCLEOTIDE SEQUENCE [LARGE SCALE GENOMIC DNA]</scope>
    <source>
        <strain evidence="1 2">DSM 22242</strain>
    </source>
</reference>
<dbReference type="AlphaFoldDB" id="A0A7W5D2J5"/>
<dbReference type="Proteomes" id="UP000530850">
    <property type="component" value="Unassembled WGS sequence"/>
</dbReference>
<proteinExistence type="predicted"/>
<name>A0A7W5D2J5_9ACTN</name>
<protein>
    <submittedName>
        <fullName evidence="1">Uncharacterized protein</fullName>
    </submittedName>
</protein>
<sequence length="37" mass="4140">MDFAKFQPIVYDSTLRIYRAVGEEVGGAWEAGKVFMG</sequence>
<gene>
    <name evidence="1" type="ORF">FHR31_001565</name>
</gene>
<comment type="caution">
    <text evidence="1">The sequence shown here is derived from an EMBL/GenBank/DDBJ whole genome shotgun (WGS) entry which is preliminary data.</text>
</comment>
<evidence type="ECO:0000313" key="2">
    <source>
        <dbReference type="Proteomes" id="UP000530850"/>
    </source>
</evidence>
<evidence type="ECO:0000313" key="1">
    <source>
        <dbReference type="EMBL" id="MBB3171739.1"/>
    </source>
</evidence>